<dbReference type="GO" id="GO:0016787">
    <property type="term" value="F:hydrolase activity"/>
    <property type="evidence" value="ECO:0007669"/>
    <property type="project" value="UniProtKB-KW"/>
</dbReference>
<dbReference type="PANTHER" id="PTHR43857:SF1">
    <property type="entry name" value="YJGH FAMILY PROTEIN"/>
    <property type="match status" value="1"/>
</dbReference>
<keyword evidence="1" id="KW-0378">Hydrolase</keyword>
<dbReference type="Proteomes" id="UP001589867">
    <property type="component" value="Unassembled WGS sequence"/>
</dbReference>
<sequence length="134" mass="14253">MSTRYLNPPGVREVGAYTHAVVRPGVPVFLTGQVAWDDTGAVVGVGDAAAQVAQVWRNIRAVLAEAGAGLEDIVKLTTYTTDLAYREAIGRERARHFTPGRFPASTFLVVAGLADPDLLVEIDVVAVVPPERTA</sequence>
<keyword evidence="2" id="KW-1185">Reference proteome</keyword>
<dbReference type="InterPro" id="IPR035959">
    <property type="entry name" value="RutC-like_sf"/>
</dbReference>
<protein>
    <submittedName>
        <fullName evidence="1">RidA family protein</fullName>
        <ecNumber evidence="1">3.5.-.-</ecNumber>
    </submittedName>
</protein>
<evidence type="ECO:0000313" key="2">
    <source>
        <dbReference type="Proteomes" id="UP001589867"/>
    </source>
</evidence>
<dbReference type="SUPFAM" id="SSF55298">
    <property type="entry name" value="YjgF-like"/>
    <property type="match status" value="1"/>
</dbReference>
<accession>A0ABV6MHA9</accession>
<dbReference type="PANTHER" id="PTHR43857">
    <property type="entry name" value="BLR7761 PROTEIN"/>
    <property type="match status" value="1"/>
</dbReference>
<proteinExistence type="predicted"/>
<dbReference type="CDD" id="cd00448">
    <property type="entry name" value="YjgF_YER057c_UK114_family"/>
    <property type="match status" value="1"/>
</dbReference>
<organism evidence="1 2">
    <name type="scientific">Phytohabitans kaempferiae</name>
    <dbReference type="NCBI Taxonomy" id="1620943"/>
    <lineage>
        <taxon>Bacteria</taxon>
        <taxon>Bacillati</taxon>
        <taxon>Actinomycetota</taxon>
        <taxon>Actinomycetes</taxon>
        <taxon>Micromonosporales</taxon>
        <taxon>Micromonosporaceae</taxon>
    </lineage>
</organism>
<dbReference type="Gene3D" id="3.30.1330.40">
    <property type="entry name" value="RutC-like"/>
    <property type="match status" value="1"/>
</dbReference>
<dbReference type="Pfam" id="PF01042">
    <property type="entry name" value="Ribonuc_L-PSP"/>
    <property type="match status" value="1"/>
</dbReference>
<dbReference type="RefSeq" id="WP_377262509.1">
    <property type="nucleotide sequence ID" value="NZ_JBHLUH010000100.1"/>
</dbReference>
<evidence type="ECO:0000313" key="1">
    <source>
        <dbReference type="EMBL" id="MFC0534102.1"/>
    </source>
</evidence>
<dbReference type="EC" id="3.5.-.-" evidence="1"/>
<dbReference type="EMBL" id="JBHLUH010000100">
    <property type="protein sequence ID" value="MFC0534102.1"/>
    <property type="molecule type" value="Genomic_DNA"/>
</dbReference>
<gene>
    <name evidence="1" type="ORF">ACFFIA_41545</name>
</gene>
<name>A0ABV6MHA9_9ACTN</name>
<dbReference type="InterPro" id="IPR006175">
    <property type="entry name" value="YjgF/YER057c/UK114"/>
</dbReference>
<reference evidence="1 2" key="1">
    <citation type="submission" date="2024-09" db="EMBL/GenBank/DDBJ databases">
        <authorList>
            <person name="Sun Q."/>
            <person name="Mori K."/>
        </authorList>
    </citation>
    <scope>NUCLEOTIDE SEQUENCE [LARGE SCALE GENOMIC DNA]</scope>
    <source>
        <strain evidence="1 2">TBRC 3947</strain>
    </source>
</reference>
<comment type="caution">
    <text evidence="1">The sequence shown here is derived from an EMBL/GenBank/DDBJ whole genome shotgun (WGS) entry which is preliminary data.</text>
</comment>